<keyword evidence="3" id="KW-1185">Reference proteome</keyword>
<evidence type="ECO:0000313" key="4">
    <source>
        <dbReference type="WBParaSite" id="PTRK_0000976500.1"/>
    </source>
</evidence>
<sequence length="132" mass="15023">MSNDAYVSTDENVCGTVTSFSKLFFHSFDSKRGALIQMFTLDNPTLVFNGEPYQGYDNIKEFLHNHPVTDHSLNLFDAHKVDYDVGYEDPIHLVCNGRVQSGAVIKPFTSNFLLIKDAGLYRAKSVQMRYLY</sequence>
<keyword evidence="1" id="KW-0963">Cytoplasm</keyword>
<dbReference type="PANTHER" id="PTHR12612">
    <property type="entry name" value="NUCLEAR TRANSPORT FACTOR 2"/>
    <property type="match status" value="1"/>
</dbReference>
<dbReference type="SUPFAM" id="SSF54427">
    <property type="entry name" value="NTF2-like"/>
    <property type="match status" value="1"/>
</dbReference>
<comment type="function">
    <text evidence="1">Has a role in nuclear-cytoplasmic transport of proteins and mRNAs.</text>
</comment>
<dbReference type="AlphaFoldDB" id="A0A0N4ZMJ6"/>
<proteinExistence type="predicted"/>
<protein>
    <recommendedName>
        <fullName evidence="1">NTF2-related export protein</fullName>
    </recommendedName>
</protein>
<dbReference type="GO" id="GO:0015031">
    <property type="term" value="P:protein transport"/>
    <property type="evidence" value="ECO:0007669"/>
    <property type="project" value="UniProtKB-KW"/>
</dbReference>
<dbReference type="InterPro" id="IPR018222">
    <property type="entry name" value="Nuclear_transport_factor_2_euk"/>
</dbReference>
<dbReference type="InterPro" id="IPR045875">
    <property type="entry name" value="NTF2"/>
</dbReference>
<keyword evidence="1" id="KW-0653">Protein transport</keyword>
<dbReference type="Proteomes" id="UP000038045">
    <property type="component" value="Unplaced"/>
</dbReference>
<dbReference type="WBParaSite" id="PTRK_0000976500.1">
    <property type="protein sequence ID" value="PTRK_0000976500.1"/>
    <property type="gene ID" value="PTRK_0000976500"/>
</dbReference>
<dbReference type="GO" id="GO:0051028">
    <property type="term" value="P:mRNA transport"/>
    <property type="evidence" value="ECO:0007669"/>
    <property type="project" value="UniProtKB-UniRule"/>
</dbReference>
<reference evidence="4" key="1">
    <citation type="submission" date="2017-02" db="UniProtKB">
        <authorList>
            <consortium name="WormBaseParasite"/>
        </authorList>
    </citation>
    <scope>IDENTIFICATION</scope>
</reference>
<organism evidence="3 4">
    <name type="scientific">Parastrongyloides trichosuri</name>
    <name type="common">Possum-specific nematode worm</name>
    <dbReference type="NCBI Taxonomy" id="131310"/>
    <lineage>
        <taxon>Eukaryota</taxon>
        <taxon>Metazoa</taxon>
        <taxon>Ecdysozoa</taxon>
        <taxon>Nematoda</taxon>
        <taxon>Chromadorea</taxon>
        <taxon>Rhabditida</taxon>
        <taxon>Tylenchina</taxon>
        <taxon>Panagrolaimomorpha</taxon>
        <taxon>Strongyloidoidea</taxon>
        <taxon>Strongyloididae</taxon>
        <taxon>Parastrongyloides</taxon>
    </lineage>
</organism>
<dbReference type="InterPro" id="IPR002075">
    <property type="entry name" value="NTF2_dom"/>
</dbReference>
<keyword evidence="1" id="KW-0539">Nucleus</keyword>
<feature type="domain" description="NTF2" evidence="2">
    <location>
        <begin position="16"/>
        <end position="130"/>
    </location>
</feature>
<dbReference type="GO" id="GO:0005737">
    <property type="term" value="C:cytoplasm"/>
    <property type="evidence" value="ECO:0007669"/>
    <property type="project" value="UniProtKB-SubCell"/>
</dbReference>
<evidence type="ECO:0000259" key="2">
    <source>
        <dbReference type="PROSITE" id="PS50177"/>
    </source>
</evidence>
<dbReference type="GO" id="GO:0005634">
    <property type="term" value="C:nucleus"/>
    <property type="evidence" value="ECO:0007669"/>
    <property type="project" value="UniProtKB-SubCell"/>
</dbReference>
<dbReference type="PROSITE" id="PS50177">
    <property type="entry name" value="NTF2_DOMAIN"/>
    <property type="match status" value="1"/>
</dbReference>
<dbReference type="Pfam" id="PF02136">
    <property type="entry name" value="NTF2"/>
    <property type="match status" value="1"/>
</dbReference>
<dbReference type="STRING" id="131310.A0A0N4ZMJ6"/>
<keyword evidence="1" id="KW-0813">Transport</keyword>
<name>A0A0N4ZMJ6_PARTI</name>
<dbReference type="InterPro" id="IPR032710">
    <property type="entry name" value="NTF2-like_dom_sf"/>
</dbReference>
<accession>A0A0N4ZMJ6</accession>
<comment type="subcellular location">
    <subcellularLocation>
        <location evidence="1">Cytoplasm</location>
    </subcellularLocation>
    <subcellularLocation>
        <location evidence="1">Nucleus</location>
    </subcellularLocation>
</comment>
<dbReference type="GO" id="GO:0006913">
    <property type="term" value="P:nucleocytoplasmic transport"/>
    <property type="evidence" value="ECO:0007669"/>
    <property type="project" value="UniProtKB-UniRule"/>
</dbReference>
<evidence type="ECO:0000256" key="1">
    <source>
        <dbReference type="RuleBase" id="RU369002"/>
    </source>
</evidence>
<evidence type="ECO:0000313" key="3">
    <source>
        <dbReference type="Proteomes" id="UP000038045"/>
    </source>
</evidence>
<dbReference type="Gene3D" id="3.10.450.50">
    <property type="match status" value="1"/>
</dbReference>